<dbReference type="RefSeq" id="WP_106530617.1">
    <property type="nucleotide sequence ID" value="NZ_PYAW01000006.1"/>
</dbReference>
<dbReference type="GO" id="GO:1990281">
    <property type="term" value="C:efflux pump complex"/>
    <property type="evidence" value="ECO:0007669"/>
    <property type="project" value="TreeGrafter"/>
</dbReference>
<sequence>MKKTFGILPGIILLCFACKPAAEHHPYRKDIIDAVYASGYLIPENEYRVYAQTNGVIVAKMVQEGDTVNAGQLLYRIQSAVAAARQAATTAAYNNATLNAGPQSAVLKELEQAVKTATMQRYNDSVNFVRYENLLNQKAIAKIDYDHVRLQYLSSQNDYEAKQQRLIQQQQQTRLLVKDAQSKQADAVEQLQQTAVRSSIQGRVFELLKQPGEVVMQNEWIATMGKAGALYAQLWLDENDFSRVRTGQLLWMKIDAFPGKTYKAQVSRIYLVIQRDKQSFRVDARILDTMPEQVAYGALEANIVIQKRERGMVIPKAWLSGPDSVFVKTNGKKTKIAVVKGIETMDEVEIRSGLNDNSVILPGS</sequence>
<dbReference type="OrthoDB" id="869610at2"/>
<feature type="domain" description="CzcB-like barrel-sandwich hybrid" evidence="1">
    <location>
        <begin position="48"/>
        <end position="223"/>
    </location>
</feature>
<organism evidence="2 3">
    <name type="scientific">Chitinophaga niastensis</name>
    <dbReference type="NCBI Taxonomy" id="536980"/>
    <lineage>
        <taxon>Bacteria</taxon>
        <taxon>Pseudomonadati</taxon>
        <taxon>Bacteroidota</taxon>
        <taxon>Chitinophagia</taxon>
        <taxon>Chitinophagales</taxon>
        <taxon>Chitinophagaceae</taxon>
        <taxon>Chitinophaga</taxon>
    </lineage>
</organism>
<dbReference type="Gene3D" id="2.40.420.20">
    <property type="match status" value="1"/>
</dbReference>
<dbReference type="SUPFAM" id="SSF111369">
    <property type="entry name" value="HlyD-like secretion proteins"/>
    <property type="match status" value="1"/>
</dbReference>
<dbReference type="PANTHER" id="PTHR30469">
    <property type="entry name" value="MULTIDRUG RESISTANCE PROTEIN MDTA"/>
    <property type="match status" value="1"/>
</dbReference>
<evidence type="ECO:0000259" key="1">
    <source>
        <dbReference type="Pfam" id="PF25973"/>
    </source>
</evidence>
<name>A0A2P8HDP1_CHINA</name>
<dbReference type="Pfam" id="PF25973">
    <property type="entry name" value="BSH_CzcB"/>
    <property type="match status" value="1"/>
</dbReference>
<accession>A0A2P8HDP1</accession>
<comment type="caution">
    <text evidence="2">The sequence shown here is derived from an EMBL/GenBank/DDBJ whole genome shotgun (WGS) entry which is preliminary data.</text>
</comment>
<protein>
    <submittedName>
        <fullName evidence="2">Multidrug resistance efflux pump</fullName>
    </submittedName>
</protein>
<dbReference type="GO" id="GO:0015562">
    <property type="term" value="F:efflux transmembrane transporter activity"/>
    <property type="evidence" value="ECO:0007669"/>
    <property type="project" value="TreeGrafter"/>
</dbReference>
<gene>
    <name evidence="2" type="ORF">CLV51_106204</name>
</gene>
<evidence type="ECO:0000313" key="3">
    <source>
        <dbReference type="Proteomes" id="UP000240971"/>
    </source>
</evidence>
<dbReference type="Gene3D" id="2.40.50.100">
    <property type="match status" value="1"/>
</dbReference>
<dbReference type="Proteomes" id="UP000240971">
    <property type="component" value="Unassembled WGS sequence"/>
</dbReference>
<dbReference type="AlphaFoldDB" id="A0A2P8HDP1"/>
<keyword evidence="3" id="KW-1185">Reference proteome</keyword>
<dbReference type="Gene3D" id="2.40.30.170">
    <property type="match status" value="1"/>
</dbReference>
<dbReference type="EMBL" id="PYAW01000006">
    <property type="protein sequence ID" value="PSL44338.1"/>
    <property type="molecule type" value="Genomic_DNA"/>
</dbReference>
<reference evidence="2 3" key="1">
    <citation type="submission" date="2018-03" db="EMBL/GenBank/DDBJ databases">
        <title>Genomic Encyclopedia of Archaeal and Bacterial Type Strains, Phase II (KMG-II): from individual species to whole genera.</title>
        <authorList>
            <person name="Goeker M."/>
        </authorList>
    </citation>
    <scope>NUCLEOTIDE SEQUENCE [LARGE SCALE GENOMIC DNA]</scope>
    <source>
        <strain evidence="2 3">DSM 24859</strain>
    </source>
</reference>
<evidence type="ECO:0000313" key="2">
    <source>
        <dbReference type="EMBL" id="PSL44338.1"/>
    </source>
</evidence>
<dbReference type="InterPro" id="IPR058647">
    <property type="entry name" value="BSH_CzcB-like"/>
</dbReference>
<dbReference type="PANTHER" id="PTHR30469:SF33">
    <property type="entry name" value="SLR1207 PROTEIN"/>
    <property type="match status" value="1"/>
</dbReference>
<proteinExistence type="predicted"/>